<dbReference type="GO" id="GO:0004842">
    <property type="term" value="F:ubiquitin-protein transferase activity"/>
    <property type="evidence" value="ECO:0007669"/>
    <property type="project" value="TreeGrafter"/>
</dbReference>
<dbReference type="Proteomes" id="UP001497382">
    <property type="component" value="Unassembled WGS sequence"/>
</dbReference>
<dbReference type="InterPro" id="IPR013083">
    <property type="entry name" value="Znf_RING/FYVE/PHD"/>
</dbReference>
<keyword evidence="3" id="KW-0677">Repeat</keyword>
<dbReference type="InterPro" id="IPR001841">
    <property type="entry name" value="Znf_RING"/>
</dbReference>
<dbReference type="GO" id="GO:0000724">
    <property type="term" value="P:double-strand break repair via homologous recombination"/>
    <property type="evidence" value="ECO:0007669"/>
    <property type="project" value="TreeGrafter"/>
</dbReference>
<keyword evidence="14" id="KW-1185">Reference proteome</keyword>
<dbReference type="PROSITE" id="PS50089">
    <property type="entry name" value="ZF_RING_2"/>
    <property type="match status" value="1"/>
</dbReference>
<feature type="domain" description="RING-type" evidence="12">
    <location>
        <begin position="21"/>
        <end position="61"/>
    </location>
</feature>
<dbReference type="PANTHER" id="PTHR13763:SF0">
    <property type="entry name" value="BREAST CANCER TYPE 1 SUSCEPTIBILITY PROTEIN"/>
    <property type="match status" value="1"/>
</dbReference>
<keyword evidence="4" id="KW-0227">DNA damage</keyword>
<dbReference type="Pfam" id="PF00097">
    <property type="entry name" value="zf-C3HC4"/>
    <property type="match status" value="1"/>
</dbReference>
<comment type="caution">
    <text evidence="13">The sequence shown here is derived from an EMBL/GenBank/DDBJ whole genome shotgun (WGS) entry which is preliminary data.</text>
</comment>
<comment type="subcellular location">
    <subcellularLocation>
        <location evidence="1">Nucleus</location>
    </subcellularLocation>
</comment>
<keyword evidence="5 10" id="KW-0863">Zinc-finger</keyword>
<protein>
    <recommendedName>
        <fullName evidence="12">RING-type domain-containing protein</fullName>
    </recommendedName>
</protein>
<feature type="non-terminal residue" evidence="13">
    <location>
        <position position="184"/>
    </location>
</feature>
<evidence type="ECO:0000256" key="4">
    <source>
        <dbReference type="ARBA" id="ARBA00022763"/>
    </source>
</evidence>
<evidence type="ECO:0000256" key="11">
    <source>
        <dbReference type="SAM" id="MobiDB-lite"/>
    </source>
</evidence>
<evidence type="ECO:0000256" key="7">
    <source>
        <dbReference type="ARBA" id="ARBA00023204"/>
    </source>
</evidence>
<evidence type="ECO:0000313" key="14">
    <source>
        <dbReference type="Proteomes" id="UP001497382"/>
    </source>
</evidence>
<evidence type="ECO:0000256" key="1">
    <source>
        <dbReference type="ARBA" id="ARBA00004123"/>
    </source>
</evidence>
<name>A0AAV2AW64_9ARAC</name>
<feature type="region of interest" description="Disordered" evidence="11">
    <location>
        <begin position="121"/>
        <end position="141"/>
    </location>
</feature>
<evidence type="ECO:0000256" key="2">
    <source>
        <dbReference type="ARBA" id="ARBA00022723"/>
    </source>
</evidence>
<dbReference type="PROSITE" id="PS00518">
    <property type="entry name" value="ZF_RING_1"/>
    <property type="match status" value="1"/>
</dbReference>
<dbReference type="GO" id="GO:0070531">
    <property type="term" value="C:BRCA1-A complex"/>
    <property type="evidence" value="ECO:0007669"/>
    <property type="project" value="TreeGrafter"/>
</dbReference>
<sequence>MKSMAENVFECVNAILKTLECSICLELLKNPVSTGCGHFFCRFCITETLQSNYRTPCPLCKKSFTRRGIQDAHQRRSILVAAKKLADVCGTFADVKFFNKECSQREVVDDVIMPTLTSVENQSNATEKTTRTSVGRKRKSNEKAEAKLNSFTVLKKSVLPLMNIIIEREFYELGKFQKSPSKLA</sequence>
<organism evidence="13 14">
    <name type="scientific">Larinioides sclopetarius</name>
    <dbReference type="NCBI Taxonomy" id="280406"/>
    <lineage>
        <taxon>Eukaryota</taxon>
        <taxon>Metazoa</taxon>
        <taxon>Ecdysozoa</taxon>
        <taxon>Arthropoda</taxon>
        <taxon>Chelicerata</taxon>
        <taxon>Arachnida</taxon>
        <taxon>Araneae</taxon>
        <taxon>Araneomorphae</taxon>
        <taxon>Entelegynae</taxon>
        <taxon>Araneoidea</taxon>
        <taxon>Araneidae</taxon>
        <taxon>Larinioides</taxon>
    </lineage>
</organism>
<dbReference type="PANTHER" id="PTHR13763">
    <property type="entry name" value="BREAST CANCER TYPE 1 SUSCEPTIBILITY PROTEIN BRCA1"/>
    <property type="match status" value="1"/>
</dbReference>
<keyword evidence="2" id="KW-0479">Metal-binding</keyword>
<reference evidence="13 14" key="1">
    <citation type="submission" date="2024-04" db="EMBL/GenBank/DDBJ databases">
        <authorList>
            <person name="Rising A."/>
            <person name="Reimegard J."/>
            <person name="Sonavane S."/>
            <person name="Akerstrom W."/>
            <person name="Nylinder S."/>
            <person name="Hedman E."/>
            <person name="Kallberg Y."/>
        </authorList>
    </citation>
    <scope>NUCLEOTIDE SEQUENCE [LARGE SCALE GENOMIC DNA]</scope>
</reference>
<evidence type="ECO:0000256" key="8">
    <source>
        <dbReference type="ARBA" id="ARBA00023242"/>
    </source>
</evidence>
<keyword evidence="7" id="KW-0234">DNA repair</keyword>
<dbReference type="InterPro" id="IPR031099">
    <property type="entry name" value="BRCA1-associated"/>
</dbReference>
<evidence type="ECO:0000256" key="3">
    <source>
        <dbReference type="ARBA" id="ARBA00022737"/>
    </source>
</evidence>
<dbReference type="Gene3D" id="3.30.40.10">
    <property type="entry name" value="Zinc/RING finger domain, C3HC4 (zinc finger)"/>
    <property type="match status" value="1"/>
</dbReference>
<proteinExistence type="predicted"/>
<evidence type="ECO:0000256" key="5">
    <source>
        <dbReference type="ARBA" id="ARBA00022771"/>
    </source>
</evidence>
<evidence type="ECO:0000256" key="6">
    <source>
        <dbReference type="ARBA" id="ARBA00022833"/>
    </source>
</evidence>
<evidence type="ECO:0000256" key="9">
    <source>
        <dbReference type="ARBA" id="ARBA00023306"/>
    </source>
</evidence>
<gene>
    <name evidence="13" type="ORF">LARSCL_LOCUS15276</name>
</gene>
<evidence type="ECO:0000313" key="13">
    <source>
        <dbReference type="EMBL" id="CAL1288313.1"/>
    </source>
</evidence>
<dbReference type="SMART" id="SM00184">
    <property type="entry name" value="RING"/>
    <property type="match status" value="1"/>
</dbReference>
<dbReference type="GO" id="GO:0045944">
    <property type="term" value="P:positive regulation of transcription by RNA polymerase II"/>
    <property type="evidence" value="ECO:0007669"/>
    <property type="project" value="TreeGrafter"/>
</dbReference>
<accession>A0AAV2AW64</accession>
<keyword evidence="6" id="KW-0862">Zinc</keyword>
<dbReference type="SUPFAM" id="SSF57850">
    <property type="entry name" value="RING/U-box"/>
    <property type="match status" value="1"/>
</dbReference>
<evidence type="ECO:0000256" key="10">
    <source>
        <dbReference type="PROSITE-ProRule" id="PRU00175"/>
    </source>
</evidence>
<dbReference type="GO" id="GO:0031436">
    <property type="term" value="C:BRCA1-BARD1 complex"/>
    <property type="evidence" value="ECO:0007669"/>
    <property type="project" value="TreeGrafter"/>
</dbReference>
<dbReference type="AlphaFoldDB" id="A0AAV2AW64"/>
<dbReference type="EMBL" id="CAXIEN010000229">
    <property type="protein sequence ID" value="CAL1288313.1"/>
    <property type="molecule type" value="Genomic_DNA"/>
</dbReference>
<feature type="compositionally biased region" description="Polar residues" evidence="11">
    <location>
        <begin position="121"/>
        <end position="133"/>
    </location>
</feature>
<dbReference type="InterPro" id="IPR018957">
    <property type="entry name" value="Znf_C3HC4_RING-type"/>
</dbReference>
<keyword evidence="9" id="KW-0131">Cell cycle</keyword>
<keyword evidence="8" id="KW-0539">Nucleus</keyword>
<evidence type="ECO:0000259" key="12">
    <source>
        <dbReference type="PROSITE" id="PS50089"/>
    </source>
</evidence>
<dbReference type="InterPro" id="IPR017907">
    <property type="entry name" value="Znf_RING_CS"/>
</dbReference>
<dbReference type="GO" id="GO:0008270">
    <property type="term" value="F:zinc ion binding"/>
    <property type="evidence" value="ECO:0007669"/>
    <property type="project" value="UniProtKB-KW"/>
</dbReference>